<evidence type="ECO:0000259" key="6">
    <source>
        <dbReference type="Pfam" id="PF02754"/>
    </source>
</evidence>
<keyword evidence="2" id="KW-0479">Metal-binding</keyword>
<feature type="domain" description="Cysteine-rich" evidence="6">
    <location>
        <begin position="170"/>
        <end position="253"/>
    </location>
</feature>
<reference evidence="7 8" key="1">
    <citation type="submission" date="2020-02" db="EMBL/GenBank/DDBJ databases">
        <title>Comparative genome analysis reveals the metabolism and evolution of the thermophilic archaeal genus Metallosphaera.</title>
        <authorList>
            <person name="Jiang C."/>
        </authorList>
    </citation>
    <scope>NUCLEOTIDE SEQUENCE [LARGE SCALE GENOMIC DNA]</scope>
    <source>
        <strain evidence="7 8">Ric-A</strain>
    </source>
</reference>
<dbReference type="PANTHER" id="PTHR32479">
    <property type="entry name" value="GLYCOLATE OXIDASE IRON-SULFUR SUBUNIT"/>
    <property type="match status" value="1"/>
</dbReference>
<evidence type="ECO:0000313" key="7">
    <source>
        <dbReference type="EMBL" id="QKR00089.1"/>
    </source>
</evidence>
<dbReference type="Pfam" id="PF02754">
    <property type="entry name" value="CCG"/>
    <property type="match status" value="2"/>
</dbReference>
<name>A0A6N0NWT5_9CREN</name>
<evidence type="ECO:0000256" key="5">
    <source>
        <dbReference type="ARBA" id="ARBA00023014"/>
    </source>
</evidence>
<dbReference type="AlphaFoldDB" id="A0A6N0NWT5"/>
<evidence type="ECO:0000256" key="4">
    <source>
        <dbReference type="ARBA" id="ARBA00023004"/>
    </source>
</evidence>
<dbReference type="GeneID" id="55641607"/>
<protein>
    <submittedName>
        <fullName evidence="7">Glycerol-3-phosphate dehydrogenase</fullName>
    </submittedName>
</protein>
<dbReference type="GO" id="GO:0051539">
    <property type="term" value="F:4 iron, 4 sulfur cluster binding"/>
    <property type="evidence" value="ECO:0007669"/>
    <property type="project" value="UniProtKB-KW"/>
</dbReference>
<dbReference type="KEGG" id="mten:GWK48_06615"/>
<dbReference type="GO" id="GO:0016491">
    <property type="term" value="F:oxidoreductase activity"/>
    <property type="evidence" value="ECO:0007669"/>
    <property type="project" value="UniProtKB-ARBA"/>
</dbReference>
<sequence>MYSLNKDNPSFFDSKKLLSEFIRQATVCHGCRLCFNYCPAFPKMFQYTDKKGPSKLTLEDLFDISADCFHCNMCFTNCPYTPPHEFNMDFPHLMSWAWLHYKSKTGLSLRDRLFEMLDTAGLVRPIAKKFLDAGKDFMGISPEAPSLRLADHGFLKTVKPKKLENPVAKVVLFHTCLVENFYPDIGQDLVEVYNALNIEVAIDNFVCCGAPMLDVGDADSLKKHAERNYKMLKDYISKGYDIVSPIPTCTLMLTKEYRYILDLDSDVKVYDAMEYLMKLRKEGKINWKGEVPKNVLYHTPCHMKYLKVGLPGVQTMRTLKMNVEIADKGCSGIDGGWGLRNYSKARVVGAKMMDAFANSKAEVFATECPLAGLQIEKASGKKSVHPISILKEVIKGDSGK</sequence>
<dbReference type="EMBL" id="CP049074">
    <property type="protein sequence ID" value="QKR00089.1"/>
    <property type="molecule type" value="Genomic_DNA"/>
</dbReference>
<dbReference type="Proteomes" id="UP000509301">
    <property type="component" value="Chromosome"/>
</dbReference>
<evidence type="ECO:0000313" key="8">
    <source>
        <dbReference type="Proteomes" id="UP000509301"/>
    </source>
</evidence>
<dbReference type="InterPro" id="IPR004017">
    <property type="entry name" value="Cys_rich_dom"/>
</dbReference>
<keyword evidence="4" id="KW-0408">Iron</keyword>
<dbReference type="GO" id="GO:0046872">
    <property type="term" value="F:metal ion binding"/>
    <property type="evidence" value="ECO:0007669"/>
    <property type="project" value="UniProtKB-KW"/>
</dbReference>
<keyword evidence="5" id="KW-0411">Iron-sulfur</keyword>
<keyword evidence="3" id="KW-0677">Repeat</keyword>
<dbReference type="RefSeq" id="WP_174630735.1">
    <property type="nucleotide sequence ID" value="NZ_CP049074.1"/>
</dbReference>
<dbReference type="SUPFAM" id="SSF54862">
    <property type="entry name" value="4Fe-4S ferredoxins"/>
    <property type="match status" value="1"/>
</dbReference>
<evidence type="ECO:0000256" key="1">
    <source>
        <dbReference type="ARBA" id="ARBA00022485"/>
    </source>
</evidence>
<proteinExistence type="predicted"/>
<evidence type="ECO:0000256" key="2">
    <source>
        <dbReference type="ARBA" id="ARBA00022723"/>
    </source>
</evidence>
<gene>
    <name evidence="7" type="ORF">GWK48_06615</name>
</gene>
<evidence type="ECO:0000256" key="3">
    <source>
        <dbReference type="ARBA" id="ARBA00022737"/>
    </source>
</evidence>
<organism evidence="7 8">
    <name type="scientific">Metallosphaera tengchongensis</name>
    <dbReference type="NCBI Taxonomy" id="1532350"/>
    <lineage>
        <taxon>Archaea</taxon>
        <taxon>Thermoproteota</taxon>
        <taxon>Thermoprotei</taxon>
        <taxon>Sulfolobales</taxon>
        <taxon>Sulfolobaceae</taxon>
        <taxon>Metallosphaera</taxon>
    </lineage>
</organism>
<dbReference type="InterPro" id="IPR017900">
    <property type="entry name" value="4Fe4S_Fe_S_CS"/>
</dbReference>
<dbReference type="Gene3D" id="3.30.70.20">
    <property type="match status" value="1"/>
</dbReference>
<dbReference type="PANTHER" id="PTHR32479:SF19">
    <property type="entry name" value="ANAEROBIC GLYCEROL-3-PHOSPHATE DEHYDROGENASE SUBUNIT C"/>
    <property type="match status" value="1"/>
</dbReference>
<accession>A0A6N0NWT5</accession>
<keyword evidence="8" id="KW-1185">Reference proteome</keyword>
<dbReference type="OrthoDB" id="35334at2157"/>
<keyword evidence="1" id="KW-0004">4Fe-4S</keyword>
<feature type="domain" description="Cysteine-rich" evidence="6">
    <location>
        <begin position="295"/>
        <end position="375"/>
    </location>
</feature>
<dbReference type="PROSITE" id="PS00198">
    <property type="entry name" value="4FE4S_FER_1"/>
    <property type="match status" value="1"/>
</dbReference>